<sequence length="380" mass="42447">MGIAQSVDDAYFQQKVKLGQGGFGTVWRAVDRKTDQFVAVKQIDKLQSYWQGAKRAEIQLEIDILRACNHENITKLYNYYEESRTISIVLEYCDGGDLDDKLKEQGWQLREADASAWTRQICAAIAHLHSKEICHRDIKPGNFMIASGLLKLSDFGFATFLAKGEKTTEDVGTPAYMAPEQHLLKKGSKGYGHSVDVWAAGCTLHMLVSGGRHPFIKLKNAKQVLDMDKLYAGTLDFGASMLGGLVGGAFQPATVEARSLCQRMVCPDAEKRLSAEEVLKDKWLNRASQEANLNVPNLSEQGYANHFRKLQQQLAVAEKQLKDAEERELSLKSRLQSQDNSVMVVTIPLTLPECMNRCYSCTSCSKAGPEHRINIDRVLK</sequence>
<keyword evidence="4" id="KW-0418">Kinase</keyword>
<dbReference type="InterPro" id="IPR008271">
    <property type="entry name" value="Ser/Thr_kinase_AS"/>
</dbReference>
<feature type="binding site" evidence="6">
    <location>
        <position position="41"/>
    </location>
    <ligand>
        <name>ATP</name>
        <dbReference type="ChEBI" id="CHEBI:30616"/>
    </ligand>
</feature>
<dbReference type="PROSITE" id="PS00107">
    <property type="entry name" value="PROTEIN_KINASE_ATP"/>
    <property type="match status" value="1"/>
</dbReference>
<protein>
    <submittedName>
        <fullName evidence="10">FhkD protein</fullName>
    </submittedName>
</protein>
<dbReference type="OrthoDB" id="411245at2759"/>
<dbReference type="Gene3D" id="3.30.200.20">
    <property type="entry name" value="Phosphorylase Kinase, domain 1"/>
    <property type="match status" value="1"/>
</dbReference>
<dbReference type="GO" id="GO:0004674">
    <property type="term" value="F:protein serine/threonine kinase activity"/>
    <property type="evidence" value="ECO:0007669"/>
    <property type="project" value="UniProtKB-KW"/>
</dbReference>
<name>A0A812XJX9_SYMPI</name>
<feature type="domain" description="Protein kinase" evidence="9">
    <location>
        <begin position="12"/>
        <end position="284"/>
    </location>
</feature>
<dbReference type="PANTHER" id="PTHR24349">
    <property type="entry name" value="SERINE/THREONINE-PROTEIN KINASE"/>
    <property type="match status" value="1"/>
</dbReference>
<proteinExistence type="inferred from homology"/>
<gene>
    <name evidence="10" type="primary">fhkD</name>
    <name evidence="10" type="ORF">SPIL2461_LOCUS20878</name>
</gene>
<evidence type="ECO:0000313" key="11">
    <source>
        <dbReference type="Proteomes" id="UP000649617"/>
    </source>
</evidence>
<evidence type="ECO:0000256" key="6">
    <source>
        <dbReference type="PROSITE-ProRule" id="PRU10141"/>
    </source>
</evidence>
<evidence type="ECO:0000256" key="3">
    <source>
        <dbReference type="ARBA" id="ARBA00022741"/>
    </source>
</evidence>
<keyword evidence="2" id="KW-0808">Transferase</keyword>
<dbReference type="InterPro" id="IPR017441">
    <property type="entry name" value="Protein_kinase_ATP_BS"/>
</dbReference>
<dbReference type="EMBL" id="CAJNIZ010045726">
    <property type="protein sequence ID" value="CAE7728443.1"/>
    <property type="molecule type" value="Genomic_DNA"/>
</dbReference>
<comment type="caution">
    <text evidence="10">The sequence shown here is derived from an EMBL/GenBank/DDBJ whole genome shotgun (WGS) entry which is preliminary data.</text>
</comment>
<organism evidence="10 11">
    <name type="scientific">Symbiodinium pilosum</name>
    <name type="common">Dinoflagellate</name>
    <dbReference type="NCBI Taxonomy" id="2952"/>
    <lineage>
        <taxon>Eukaryota</taxon>
        <taxon>Sar</taxon>
        <taxon>Alveolata</taxon>
        <taxon>Dinophyceae</taxon>
        <taxon>Suessiales</taxon>
        <taxon>Symbiodiniaceae</taxon>
        <taxon>Symbiodinium</taxon>
    </lineage>
</organism>
<keyword evidence="11" id="KW-1185">Reference proteome</keyword>
<dbReference type="PROSITE" id="PS00108">
    <property type="entry name" value="PROTEIN_KINASE_ST"/>
    <property type="match status" value="1"/>
</dbReference>
<accession>A0A812XJX9</accession>
<evidence type="ECO:0000313" key="10">
    <source>
        <dbReference type="EMBL" id="CAE7728443.1"/>
    </source>
</evidence>
<evidence type="ECO:0000256" key="5">
    <source>
        <dbReference type="ARBA" id="ARBA00022840"/>
    </source>
</evidence>
<dbReference type="SUPFAM" id="SSF56112">
    <property type="entry name" value="Protein kinase-like (PK-like)"/>
    <property type="match status" value="1"/>
</dbReference>
<evidence type="ECO:0000256" key="1">
    <source>
        <dbReference type="ARBA" id="ARBA00022527"/>
    </source>
</evidence>
<dbReference type="InterPro" id="IPR050205">
    <property type="entry name" value="CDPK_Ser/Thr_kinases"/>
</dbReference>
<dbReference type="FunFam" id="3.30.200.20:FF:000042">
    <property type="entry name" value="Aurora kinase A"/>
    <property type="match status" value="1"/>
</dbReference>
<dbReference type="InterPro" id="IPR000719">
    <property type="entry name" value="Prot_kinase_dom"/>
</dbReference>
<comment type="similarity">
    <text evidence="7">Belongs to the protein kinase superfamily.</text>
</comment>
<dbReference type="AlphaFoldDB" id="A0A812XJX9"/>
<reference evidence="10" key="1">
    <citation type="submission" date="2021-02" db="EMBL/GenBank/DDBJ databases">
        <authorList>
            <person name="Dougan E. K."/>
            <person name="Rhodes N."/>
            <person name="Thang M."/>
            <person name="Chan C."/>
        </authorList>
    </citation>
    <scope>NUCLEOTIDE SEQUENCE</scope>
</reference>
<dbReference type="PROSITE" id="PS50011">
    <property type="entry name" value="PROTEIN_KINASE_DOM"/>
    <property type="match status" value="1"/>
</dbReference>
<dbReference type="InterPro" id="IPR011009">
    <property type="entry name" value="Kinase-like_dom_sf"/>
</dbReference>
<keyword evidence="1 7" id="KW-0723">Serine/threonine-protein kinase</keyword>
<keyword evidence="3 6" id="KW-0547">Nucleotide-binding</keyword>
<dbReference type="SMART" id="SM00220">
    <property type="entry name" value="S_TKc"/>
    <property type="match status" value="1"/>
</dbReference>
<dbReference type="Proteomes" id="UP000649617">
    <property type="component" value="Unassembled WGS sequence"/>
</dbReference>
<evidence type="ECO:0000256" key="7">
    <source>
        <dbReference type="RuleBase" id="RU000304"/>
    </source>
</evidence>
<evidence type="ECO:0000256" key="4">
    <source>
        <dbReference type="ARBA" id="ARBA00022777"/>
    </source>
</evidence>
<keyword evidence="8" id="KW-0175">Coiled coil</keyword>
<feature type="coiled-coil region" evidence="8">
    <location>
        <begin position="307"/>
        <end position="334"/>
    </location>
</feature>
<evidence type="ECO:0000259" key="9">
    <source>
        <dbReference type="PROSITE" id="PS50011"/>
    </source>
</evidence>
<dbReference type="Gene3D" id="1.10.510.10">
    <property type="entry name" value="Transferase(Phosphotransferase) domain 1"/>
    <property type="match status" value="1"/>
</dbReference>
<keyword evidence="5 6" id="KW-0067">ATP-binding</keyword>
<evidence type="ECO:0000256" key="8">
    <source>
        <dbReference type="SAM" id="Coils"/>
    </source>
</evidence>
<dbReference type="GO" id="GO:0005524">
    <property type="term" value="F:ATP binding"/>
    <property type="evidence" value="ECO:0007669"/>
    <property type="project" value="UniProtKB-UniRule"/>
</dbReference>
<dbReference type="Pfam" id="PF00069">
    <property type="entry name" value="Pkinase"/>
    <property type="match status" value="1"/>
</dbReference>
<evidence type="ECO:0000256" key="2">
    <source>
        <dbReference type="ARBA" id="ARBA00022679"/>
    </source>
</evidence>